<dbReference type="Proteomes" id="UP000688137">
    <property type="component" value="Unassembled WGS sequence"/>
</dbReference>
<reference evidence="1" key="1">
    <citation type="submission" date="2021-01" db="EMBL/GenBank/DDBJ databases">
        <authorList>
            <consortium name="Genoscope - CEA"/>
            <person name="William W."/>
        </authorList>
    </citation>
    <scope>NUCLEOTIDE SEQUENCE</scope>
</reference>
<sequence>MYNLPDSLSKRMAGIGYGQKHDFTKYVKQVPTSKKYDIKNFAELNIEEKKGIQSALGREDIWLQGIWTTLTKFTPSLNRYQIPSKDLAIMNMNKLLYQKEFIHSLNFRIQKHLSLEKIKNDIRHQENGMRSAVQQTFIKSIRKGPFEINKVTPVPGRYKMFSEFDQ</sequence>
<protein>
    <submittedName>
        <fullName evidence="1">Uncharacterized protein</fullName>
    </submittedName>
</protein>
<dbReference type="EMBL" id="CAJJDM010000083">
    <property type="protein sequence ID" value="CAD8088221.1"/>
    <property type="molecule type" value="Genomic_DNA"/>
</dbReference>
<keyword evidence="2" id="KW-1185">Reference proteome</keyword>
<name>A0A8S1NE46_PARPR</name>
<comment type="caution">
    <text evidence="1">The sequence shown here is derived from an EMBL/GenBank/DDBJ whole genome shotgun (WGS) entry which is preliminary data.</text>
</comment>
<organism evidence="1 2">
    <name type="scientific">Paramecium primaurelia</name>
    <dbReference type="NCBI Taxonomy" id="5886"/>
    <lineage>
        <taxon>Eukaryota</taxon>
        <taxon>Sar</taxon>
        <taxon>Alveolata</taxon>
        <taxon>Ciliophora</taxon>
        <taxon>Intramacronucleata</taxon>
        <taxon>Oligohymenophorea</taxon>
        <taxon>Peniculida</taxon>
        <taxon>Parameciidae</taxon>
        <taxon>Paramecium</taxon>
    </lineage>
</organism>
<gene>
    <name evidence="1" type="ORF">PPRIM_AZ9-3.1.T0800147</name>
</gene>
<dbReference type="AlphaFoldDB" id="A0A8S1NE46"/>
<proteinExistence type="predicted"/>
<evidence type="ECO:0000313" key="2">
    <source>
        <dbReference type="Proteomes" id="UP000688137"/>
    </source>
</evidence>
<evidence type="ECO:0000313" key="1">
    <source>
        <dbReference type="EMBL" id="CAD8088221.1"/>
    </source>
</evidence>
<accession>A0A8S1NE46</accession>